<dbReference type="SUPFAM" id="SSF57959">
    <property type="entry name" value="Leucine zipper domain"/>
    <property type="match status" value="1"/>
</dbReference>
<feature type="compositionally biased region" description="Polar residues" evidence="1">
    <location>
        <begin position="113"/>
        <end position="123"/>
    </location>
</feature>
<name>A0AB34KPX2_9PEZI</name>
<dbReference type="GO" id="GO:0003700">
    <property type="term" value="F:DNA-binding transcription factor activity"/>
    <property type="evidence" value="ECO:0007669"/>
    <property type="project" value="InterPro"/>
</dbReference>
<feature type="compositionally biased region" description="Polar residues" evidence="1">
    <location>
        <begin position="15"/>
        <end position="47"/>
    </location>
</feature>
<comment type="caution">
    <text evidence="3">The sequence shown here is derived from an EMBL/GenBank/DDBJ whole genome shotgun (WGS) entry which is preliminary data.</text>
</comment>
<dbReference type="InterPro" id="IPR046347">
    <property type="entry name" value="bZIP_sf"/>
</dbReference>
<dbReference type="InterPro" id="IPR052635">
    <property type="entry name" value="Sec_Metab_Biosynth_Reg"/>
</dbReference>
<protein>
    <recommendedName>
        <fullName evidence="2">BZIP domain-containing protein</fullName>
    </recommendedName>
</protein>
<gene>
    <name evidence="3" type="ORF">WHR41_04066</name>
</gene>
<evidence type="ECO:0000313" key="4">
    <source>
        <dbReference type="Proteomes" id="UP000803884"/>
    </source>
</evidence>
<keyword evidence="4" id="KW-1185">Reference proteome</keyword>
<evidence type="ECO:0000259" key="2">
    <source>
        <dbReference type="PROSITE" id="PS00036"/>
    </source>
</evidence>
<dbReference type="Proteomes" id="UP000803884">
    <property type="component" value="Unassembled WGS sequence"/>
</dbReference>
<dbReference type="RefSeq" id="XP_069229948.1">
    <property type="nucleotide sequence ID" value="XM_069372672.1"/>
</dbReference>
<dbReference type="PANTHER" id="PTHR39607">
    <property type="entry name" value="XANTHOCILLIN BIOSYNTHESIS CLUSTER TRANSCRIPTION FACTOR XANC-RELATED"/>
    <property type="match status" value="1"/>
</dbReference>
<organism evidence="3 4">
    <name type="scientific">Cladosporium halotolerans</name>
    <dbReference type="NCBI Taxonomy" id="1052096"/>
    <lineage>
        <taxon>Eukaryota</taxon>
        <taxon>Fungi</taxon>
        <taxon>Dikarya</taxon>
        <taxon>Ascomycota</taxon>
        <taxon>Pezizomycotina</taxon>
        <taxon>Dothideomycetes</taxon>
        <taxon>Dothideomycetidae</taxon>
        <taxon>Cladosporiales</taxon>
        <taxon>Cladosporiaceae</taxon>
        <taxon>Cladosporium</taxon>
    </lineage>
</organism>
<feature type="region of interest" description="Disordered" evidence="1">
    <location>
        <begin position="264"/>
        <end position="298"/>
    </location>
</feature>
<dbReference type="AlphaFoldDB" id="A0AB34KPX2"/>
<feature type="region of interest" description="Disordered" evidence="1">
    <location>
        <begin position="1"/>
        <end position="48"/>
    </location>
</feature>
<dbReference type="CDD" id="cd14688">
    <property type="entry name" value="bZIP_YAP"/>
    <property type="match status" value="1"/>
</dbReference>
<dbReference type="PANTHER" id="PTHR39607:SF2">
    <property type="entry name" value="BZIP DOMAIN-CONTAINING PROTEIN"/>
    <property type="match status" value="1"/>
</dbReference>
<dbReference type="InterPro" id="IPR004827">
    <property type="entry name" value="bZIP"/>
</dbReference>
<dbReference type="PROSITE" id="PS00036">
    <property type="entry name" value="BZIP_BASIC"/>
    <property type="match status" value="1"/>
</dbReference>
<dbReference type="Gene3D" id="1.20.5.170">
    <property type="match status" value="1"/>
</dbReference>
<sequence length="298" mass="33405">MYDRPAMSRHATYSYPPQYSTQPDLSKQYPTVHSTSSAFSASANPNEDWTKISDLAERRRIQNRIAQRNYRKKLKKRLEDLERRAGSSSASPEQRPVELARTDSVASIRAPPVNSSRPRSTSSHMRRDQTPEVLAQQYVLPSSEDRGMFSQQYTRQLSTSPPPFSYASLATSESGATYATYSQSNAYCNMQPTMDIPLYHSYMQPLHQAYANGIATPPIKQEFYADEEINPFSMSYASIAGVDVSTTAGPSYHDVAAAAYTPSLSDSLEHRSPPDHTAYPRTPASMPRTPPLHFYERA</sequence>
<dbReference type="GeneID" id="96005510"/>
<evidence type="ECO:0000256" key="1">
    <source>
        <dbReference type="SAM" id="MobiDB-lite"/>
    </source>
</evidence>
<proteinExistence type="predicted"/>
<evidence type="ECO:0000313" key="3">
    <source>
        <dbReference type="EMBL" id="KAL1586843.1"/>
    </source>
</evidence>
<reference evidence="3 4" key="1">
    <citation type="journal article" date="2020" name="Microbiol. Resour. Announc.">
        <title>Draft Genome Sequence of a Cladosporium Species Isolated from the Mesophotic Ascidian Didemnum maculosum.</title>
        <authorList>
            <person name="Gioti A."/>
            <person name="Siaperas R."/>
            <person name="Nikolaivits E."/>
            <person name="Le Goff G."/>
            <person name="Ouazzani J."/>
            <person name="Kotoulas G."/>
            <person name="Topakas E."/>
        </authorList>
    </citation>
    <scope>NUCLEOTIDE SEQUENCE [LARGE SCALE GENOMIC DNA]</scope>
    <source>
        <strain evidence="3 4">TM138-S3</strain>
    </source>
</reference>
<feature type="domain" description="BZIP" evidence="2">
    <location>
        <begin position="58"/>
        <end position="73"/>
    </location>
</feature>
<feature type="region of interest" description="Disordered" evidence="1">
    <location>
        <begin position="81"/>
        <end position="132"/>
    </location>
</feature>
<dbReference type="EMBL" id="JAAQHG020000012">
    <property type="protein sequence ID" value="KAL1586843.1"/>
    <property type="molecule type" value="Genomic_DNA"/>
</dbReference>
<accession>A0AB34KPX2</accession>